<comment type="caution">
    <text evidence="1">The sequence shown here is derived from an EMBL/GenBank/DDBJ whole genome shotgun (WGS) entry which is preliminary data.</text>
</comment>
<dbReference type="AlphaFoldDB" id="A0AAW8LET5"/>
<accession>A0AAW8LET5</accession>
<name>A0AAW8LET5_ACILW</name>
<evidence type="ECO:0008006" key="3">
    <source>
        <dbReference type="Google" id="ProtNLM"/>
    </source>
</evidence>
<organism evidence="1 2">
    <name type="scientific">Acinetobacter lwoffii</name>
    <dbReference type="NCBI Taxonomy" id="28090"/>
    <lineage>
        <taxon>Bacteria</taxon>
        <taxon>Pseudomonadati</taxon>
        <taxon>Pseudomonadota</taxon>
        <taxon>Gammaproteobacteria</taxon>
        <taxon>Moraxellales</taxon>
        <taxon>Moraxellaceae</taxon>
        <taxon>Acinetobacter</taxon>
    </lineage>
</organism>
<gene>
    <name evidence="1" type="ORF">J2X86_000328</name>
</gene>
<dbReference type="EMBL" id="JAVDSC010000001">
    <property type="protein sequence ID" value="MDR6628340.1"/>
    <property type="molecule type" value="Genomic_DNA"/>
</dbReference>
<evidence type="ECO:0000313" key="1">
    <source>
        <dbReference type="EMBL" id="MDR6628340.1"/>
    </source>
</evidence>
<dbReference type="RefSeq" id="WP_310076689.1">
    <property type="nucleotide sequence ID" value="NZ_JAVDSC010000001.1"/>
</dbReference>
<reference evidence="1" key="1">
    <citation type="submission" date="2023-07" db="EMBL/GenBank/DDBJ databases">
        <title>Sorghum-associated microbial communities from plants grown in Nebraska, USA.</title>
        <authorList>
            <person name="Schachtman D."/>
        </authorList>
    </citation>
    <scope>NUCLEOTIDE SEQUENCE</scope>
    <source>
        <strain evidence="1">BE44</strain>
    </source>
</reference>
<protein>
    <recommendedName>
        <fullName evidence="3">Phage antitermination protein Q</fullName>
    </recommendedName>
</protein>
<proteinExistence type="predicted"/>
<dbReference type="Proteomes" id="UP001262767">
    <property type="component" value="Unassembled WGS sequence"/>
</dbReference>
<sequence>MNAMLKARKHFSVAINWEDRKIEQWLEQYGAYLLLDSKPDFASSRNILASLMDSVTGVATDRRRRALPRCNIDVHQAMAIEDMLYHVNKTEGAKVCRWIDVAVLYYVSGYSEEDISTKFDMTMYAVKRDKMMGILRLATRFKIGSFLTD</sequence>
<evidence type="ECO:0000313" key="2">
    <source>
        <dbReference type="Proteomes" id="UP001262767"/>
    </source>
</evidence>